<gene>
    <name evidence="2" type="ORF">PVAP13_9NG791232</name>
</gene>
<accession>A0A8T0N7Q7</accession>
<dbReference type="EMBL" id="CM029054">
    <property type="protein sequence ID" value="KAG2544169.1"/>
    <property type="molecule type" value="Genomic_DNA"/>
</dbReference>
<protein>
    <submittedName>
        <fullName evidence="2">Uncharacterized protein</fullName>
    </submittedName>
</protein>
<name>A0A8T0N7Q7_PANVG</name>
<organism evidence="2 3">
    <name type="scientific">Panicum virgatum</name>
    <name type="common">Blackwell switchgrass</name>
    <dbReference type="NCBI Taxonomy" id="38727"/>
    <lineage>
        <taxon>Eukaryota</taxon>
        <taxon>Viridiplantae</taxon>
        <taxon>Streptophyta</taxon>
        <taxon>Embryophyta</taxon>
        <taxon>Tracheophyta</taxon>
        <taxon>Spermatophyta</taxon>
        <taxon>Magnoliopsida</taxon>
        <taxon>Liliopsida</taxon>
        <taxon>Poales</taxon>
        <taxon>Poaceae</taxon>
        <taxon>PACMAD clade</taxon>
        <taxon>Panicoideae</taxon>
        <taxon>Panicodae</taxon>
        <taxon>Paniceae</taxon>
        <taxon>Panicinae</taxon>
        <taxon>Panicum</taxon>
        <taxon>Panicum sect. Hiantes</taxon>
    </lineage>
</organism>
<sequence length="202" mass="22502">MLVRLGAHQMFDEILQRSVEHHAQKELGEVTNPIFEVGEKLPVLLPGIDPFNLFLSNLRSTRFGSFPNSDGFFPVNPFEWKFLHDMKKKHPLVVSSDIKDEATLESNKCENKIDVPYITLTLPNPPNSDGIGPVSRLTLKSRTLNLLSDAHEAADADFFALLVLVDGVGIWKTRRDKPVDPLATSAPAAAHARRTGRRRDGV</sequence>
<dbReference type="Proteomes" id="UP000823388">
    <property type="component" value="Chromosome 9N"/>
</dbReference>
<reference evidence="2 3" key="1">
    <citation type="submission" date="2020-05" db="EMBL/GenBank/DDBJ databases">
        <title>WGS assembly of Panicum virgatum.</title>
        <authorList>
            <person name="Lovell J.T."/>
            <person name="Jenkins J."/>
            <person name="Shu S."/>
            <person name="Juenger T.E."/>
            <person name="Schmutz J."/>
        </authorList>
    </citation>
    <scope>NUCLEOTIDE SEQUENCE [LARGE SCALE GENOMIC DNA]</scope>
    <source>
        <strain evidence="3">cv. AP13</strain>
    </source>
</reference>
<evidence type="ECO:0000256" key="1">
    <source>
        <dbReference type="SAM" id="MobiDB-lite"/>
    </source>
</evidence>
<feature type="compositionally biased region" description="Basic residues" evidence="1">
    <location>
        <begin position="191"/>
        <end position="202"/>
    </location>
</feature>
<dbReference type="AlphaFoldDB" id="A0A8T0N7Q7"/>
<keyword evidence="3" id="KW-1185">Reference proteome</keyword>
<feature type="region of interest" description="Disordered" evidence="1">
    <location>
        <begin position="181"/>
        <end position="202"/>
    </location>
</feature>
<evidence type="ECO:0000313" key="3">
    <source>
        <dbReference type="Proteomes" id="UP000823388"/>
    </source>
</evidence>
<proteinExistence type="predicted"/>
<evidence type="ECO:0000313" key="2">
    <source>
        <dbReference type="EMBL" id="KAG2544169.1"/>
    </source>
</evidence>
<comment type="caution">
    <text evidence="2">The sequence shown here is derived from an EMBL/GenBank/DDBJ whole genome shotgun (WGS) entry which is preliminary data.</text>
</comment>